<reference evidence="10" key="2">
    <citation type="submission" date="2025-09" db="UniProtKB">
        <authorList>
            <consortium name="Ensembl"/>
        </authorList>
    </citation>
    <scope>IDENTIFICATION</scope>
</reference>
<dbReference type="AlphaFoldDB" id="S4R8Y9"/>
<dbReference type="Pfam" id="PF00096">
    <property type="entry name" value="zf-C2H2"/>
    <property type="match status" value="2"/>
</dbReference>
<evidence type="ECO:0000313" key="10">
    <source>
        <dbReference type="Ensembl" id="ENSPMAP00000001670.1"/>
    </source>
</evidence>
<dbReference type="GO" id="GO:0008270">
    <property type="term" value="F:zinc ion binding"/>
    <property type="evidence" value="ECO:0007669"/>
    <property type="project" value="UniProtKB-KW"/>
</dbReference>
<dbReference type="PROSITE" id="PS00028">
    <property type="entry name" value="ZINC_FINGER_C2H2_1"/>
    <property type="match status" value="3"/>
</dbReference>
<dbReference type="GO" id="GO:0000978">
    <property type="term" value="F:RNA polymerase II cis-regulatory region sequence-specific DNA binding"/>
    <property type="evidence" value="ECO:0007669"/>
    <property type="project" value="TreeGrafter"/>
</dbReference>
<dbReference type="PANTHER" id="PTHR23235">
    <property type="entry name" value="KRUEPPEL-LIKE TRANSCRIPTION FACTOR"/>
    <property type="match status" value="1"/>
</dbReference>
<evidence type="ECO:0000256" key="3">
    <source>
        <dbReference type="ARBA" id="ARBA00022737"/>
    </source>
</evidence>
<dbReference type="STRING" id="7757.ENSPMAP00000001670"/>
<comment type="subcellular location">
    <subcellularLocation>
        <location evidence="1">Nucleus</location>
    </subcellularLocation>
</comment>
<dbReference type="SUPFAM" id="SSF57667">
    <property type="entry name" value="beta-beta-alpha zinc fingers"/>
    <property type="match status" value="2"/>
</dbReference>
<dbReference type="HOGENOM" id="CLU_046370_0_0_1"/>
<evidence type="ECO:0000256" key="6">
    <source>
        <dbReference type="ARBA" id="ARBA00023242"/>
    </source>
</evidence>
<keyword evidence="6" id="KW-0539">Nucleus</keyword>
<keyword evidence="3" id="KW-0677">Repeat</keyword>
<feature type="region of interest" description="Disordered" evidence="8">
    <location>
        <begin position="111"/>
        <end position="131"/>
    </location>
</feature>
<feature type="region of interest" description="Disordered" evidence="8">
    <location>
        <begin position="307"/>
        <end position="333"/>
    </location>
</feature>
<dbReference type="FunFam" id="3.30.160.60:FF:000125">
    <property type="entry name" value="Putative zinc finger protein 143"/>
    <property type="match status" value="1"/>
</dbReference>
<dbReference type="PANTHER" id="PTHR23235:SF164">
    <property type="entry name" value="C2H2-TYPE DOMAIN-CONTAINING PROTEIN"/>
    <property type="match status" value="1"/>
</dbReference>
<evidence type="ECO:0000256" key="1">
    <source>
        <dbReference type="ARBA" id="ARBA00004123"/>
    </source>
</evidence>
<dbReference type="PROSITE" id="PS50157">
    <property type="entry name" value="ZINC_FINGER_C2H2_2"/>
    <property type="match status" value="3"/>
</dbReference>
<dbReference type="Ensembl" id="ENSPMAT00000001679.1">
    <property type="protein sequence ID" value="ENSPMAP00000001670.1"/>
    <property type="gene ID" value="ENSPMAG00000001515.1"/>
</dbReference>
<evidence type="ECO:0000256" key="2">
    <source>
        <dbReference type="ARBA" id="ARBA00022723"/>
    </source>
</evidence>
<evidence type="ECO:0000256" key="8">
    <source>
        <dbReference type="SAM" id="MobiDB-lite"/>
    </source>
</evidence>
<proteinExistence type="predicted"/>
<sequence length="469" mass="49547">MRVACLCVQACMARARCDSEGSAVDEGDLEAVEVLMSIGCPRGSGRGSVRPLTPGSDCSMEVEEVALNPERVGQPSVSAQWMTPPYSPVSFEGAPAVQPPSNCTPSAPATVMSNTASHTHQSTKNHVPSSLESLLGEPCQPIQQSPSTRPVAMATSVIRHTADTIMHTVAHPNERRADTAPAPAECTPTSSAICPTITRGHTAAPRTHSPSFSTTPVSVLPSLSSVSSAVVATATPVPAKRPARGQQAVVPIAPSAQPASILPAPVLMMRTPSTQQPLVLMGSLVSQAGTLMVVLPPQAGQQQLVATRRSPPPIRLSPLAPAPSSPCAPGTQPSAPVLPELARRRTHVCSHQGCGKTYFKSSHLKAHLRTHTGEKPFRCSWEGCERRFARSDELSRHRRAHTGEKRFACPACARRFLRSDHLAKHARRHAAPANRAAPGWQLEVRRLGGTVPAPTTGRVRVLGPAAPPV</sequence>
<evidence type="ECO:0000259" key="9">
    <source>
        <dbReference type="PROSITE" id="PS50157"/>
    </source>
</evidence>
<dbReference type="SMART" id="SM00355">
    <property type="entry name" value="ZnF_C2H2"/>
    <property type="match status" value="3"/>
</dbReference>
<dbReference type="InterPro" id="IPR036236">
    <property type="entry name" value="Znf_C2H2_sf"/>
</dbReference>
<feature type="domain" description="C2H2-type" evidence="9">
    <location>
        <begin position="407"/>
        <end position="434"/>
    </location>
</feature>
<feature type="compositionally biased region" description="Pro residues" evidence="8">
    <location>
        <begin position="310"/>
        <end position="326"/>
    </location>
</feature>
<dbReference type="OMA" id="TACAISK"/>
<evidence type="ECO:0000256" key="5">
    <source>
        <dbReference type="ARBA" id="ARBA00022833"/>
    </source>
</evidence>
<dbReference type="GeneTree" id="ENSGT00940000159405"/>
<feature type="domain" description="C2H2-type" evidence="9">
    <location>
        <begin position="347"/>
        <end position="376"/>
    </location>
</feature>
<feature type="domain" description="C2H2-type" evidence="9">
    <location>
        <begin position="377"/>
        <end position="406"/>
    </location>
</feature>
<evidence type="ECO:0000256" key="4">
    <source>
        <dbReference type="ARBA" id="ARBA00022771"/>
    </source>
</evidence>
<keyword evidence="4 7" id="KW-0863">Zinc-finger</keyword>
<reference evidence="10" key="1">
    <citation type="submission" date="2025-08" db="UniProtKB">
        <authorList>
            <consortium name="Ensembl"/>
        </authorList>
    </citation>
    <scope>IDENTIFICATION</scope>
</reference>
<dbReference type="GO" id="GO:0005634">
    <property type="term" value="C:nucleus"/>
    <property type="evidence" value="ECO:0007669"/>
    <property type="project" value="UniProtKB-SubCell"/>
</dbReference>
<dbReference type="FunFam" id="3.30.160.60:FF:000018">
    <property type="entry name" value="Krueppel-like factor 15"/>
    <property type="match status" value="1"/>
</dbReference>
<protein>
    <submittedName>
        <fullName evidence="10">Kruppel like factor 10</fullName>
    </submittedName>
</protein>
<organism evidence="10">
    <name type="scientific">Petromyzon marinus</name>
    <name type="common">Sea lamprey</name>
    <dbReference type="NCBI Taxonomy" id="7757"/>
    <lineage>
        <taxon>Eukaryota</taxon>
        <taxon>Metazoa</taxon>
        <taxon>Chordata</taxon>
        <taxon>Craniata</taxon>
        <taxon>Vertebrata</taxon>
        <taxon>Cyclostomata</taxon>
        <taxon>Hyperoartia</taxon>
        <taxon>Petromyzontiformes</taxon>
        <taxon>Petromyzontidae</taxon>
        <taxon>Petromyzon</taxon>
    </lineage>
</organism>
<keyword evidence="5" id="KW-0862">Zinc</keyword>
<dbReference type="InterPro" id="IPR013087">
    <property type="entry name" value="Znf_C2H2_type"/>
</dbReference>
<name>S4R8Y9_PETMA</name>
<evidence type="ECO:0000256" key="7">
    <source>
        <dbReference type="PROSITE-ProRule" id="PRU00042"/>
    </source>
</evidence>
<dbReference type="FunFam" id="3.30.160.60:FF:000100">
    <property type="entry name" value="Zinc finger 45-like"/>
    <property type="match status" value="1"/>
</dbReference>
<accession>S4R8Y9</accession>
<keyword evidence="2" id="KW-0479">Metal-binding</keyword>
<dbReference type="Gene3D" id="3.30.160.60">
    <property type="entry name" value="Classic Zinc Finger"/>
    <property type="match status" value="3"/>
</dbReference>
<dbReference type="GO" id="GO:0000981">
    <property type="term" value="F:DNA-binding transcription factor activity, RNA polymerase II-specific"/>
    <property type="evidence" value="ECO:0007669"/>
    <property type="project" value="TreeGrafter"/>
</dbReference>